<comment type="caution">
    <text evidence="1">The sequence shown here is derived from an EMBL/GenBank/DDBJ whole genome shotgun (WGS) entry which is preliminary data.</text>
</comment>
<sequence>MRIACSCAIFGIVDAVECHYGHLHPRVRPALRLNLASVFHPQAFVRCYVPLAWGLSLRDSNDVQSKPSSPLDNDCGRAAADVL</sequence>
<evidence type="ECO:0000313" key="1">
    <source>
        <dbReference type="EMBL" id="KAF9508775.1"/>
    </source>
</evidence>
<evidence type="ECO:0000313" key="2">
    <source>
        <dbReference type="Proteomes" id="UP000886523"/>
    </source>
</evidence>
<dbReference type="AlphaFoldDB" id="A0A9P6AMX1"/>
<dbReference type="EMBL" id="MU129050">
    <property type="protein sequence ID" value="KAF9508775.1"/>
    <property type="molecule type" value="Genomic_DNA"/>
</dbReference>
<reference evidence="1" key="1">
    <citation type="journal article" date="2020" name="Nat. Commun.">
        <title>Large-scale genome sequencing of mycorrhizal fungi provides insights into the early evolution of symbiotic traits.</title>
        <authorList>
            <person name="Miyauchi S."/>
            <person name="Kiss E."/>
            <person name="Kuo A."/>
            <person name="Drula E."/>
            <person name="Kohler A."/>
            <person name="Sanchez-Garcia M."/>
            <person name="Morin E."/>
            <person name="Andreopoulos B."/>
            <person name="Barry K.W."/>
            <person name="Bonito G."/>
            <person name="Buee M."/>
            <person name="Carver A."/>
            <person name="Chen C."/>
            <person name="Cichocki N."/>
            <person name="Clum A."/>
            <person name="Culley D."/>
            <person name="Crous P.W."/>
            <person name="Fauchery L."/>
            <person name="Girlanda M."/>
            <person name="Hayes R.D."/>
            <person name="Keri Z."/>
            <person name="LaButti K."/>
            <person name="Lipzen A."/>
            <person name="Lombard V."/>
            <person name="Magnuson J."/>
            <person name="Maillard F."/>
            <person name="Murat C."/>
            <person name="Nolan M."/>
            <person name="Ohm R.A."/>
            <person name="Pangilinan J."/>
            <person name="Pereira M.F."/>
            <person name="Perotto S."/>
            <person name="Peter M."/>
            <person name="Pfister S."/>
            <person name="Riley R."/>
            <person name="Sitrit Y."/>
            <person name="Stielow J.B."/>
            <person name="Szollosi G."/>
            <person name="Zifcakova L."/>
            <person name="Stursova M."/>
            <person name="Spatafora J.W."/>
            <person name="Tedersoo L."/>
            <person name="Vaario L.M."/>
            <person name="Yamada A."/>
            <person name="Yan M."/>
            <person name="Wang P."/>
            <person name="Xu J."/>
            <person name="Bruns T."/>
            <person name="Baldrian P."/>
            <person name="Vilgalys R."/>
            <person name="Dunand C."/>
            <person name="Henrissat B."/>
            <person name="Grigoriev I.V."/>
            <person name="Hibbett D."/>
            <person name="Nagy L.G."/>
            <person name="Martin F.M."/>
        </authorList>
    </citation>
    <scope>NUCLEOTIDE SEQUENCE</scope>
    <source>
        <strain evidence="1">UP504</strain>
    </source>
</reference>
<accession>A0A9P6AMX1</accession>
<dbReference type="Proteomes" id="UP000886523">
    <property type="component" value="Unassembled WGS sequence"/>
</dbReference>
<keyword evidence="2" id="KW-1185">Reference proteome</keyword>
<proteinExistence type="predicted"/>
<gene>
    <name evidence="1" type="ORF">BS47DRAFT_205292</name>
</gene>
<organism evidence="1 2">
    <name type="scientific">Hydnum rufescens UP504</name>
    <dbReference type="NCBI Taxonomy" id="1448309"/>
    <lineage>
        <taxon>Eukaryota</taxon>
        <taxon>Fungi</taxon>
        <taxon>Dikarya</taxon>
        <taxon>Basidiomycota</taxon>
        <taxon>Agaricomycotina</taxon>
        <taxon>Agaricomycetes</taxon>
        <taxon>Cantharellales</taxon>
        <taxon>Hydnaceae</taxon>
        <taxon>Hydnum</taxon>
    </lineage>
</organism>
<name>A0A9P6AMX1_9AGAM</name>
<protein>
    <submittedName>
        <fullName evidence="1">Uncharacterized protein</fullName>
    </submittedName>
</protein>